<dbReference type="EMBL" id="FOWC01000001">
    <property type="protein sequence ID" value="SFO22318.1"/>
    <property type="molecule type" value="Genomic_DNA"/>
</dbReference>
<dbReference type="InterPro" id="IPR019587">
    <property type="entry name" value="Polyketide_cyclase/dehydratase"/>
</dbReference>
<dbReference type="CDD" id="cd07812">
    <property type="entry name" value="SRPBCC"/>
    <property type="match status" value="1"/>
</dbReference>
<dbReference type="Gene3D" id="3.30.530.20">
    <property type="match status" value="1"/>
</dbReference>
<gene>
    <name evidence="1" type="ORF">SAMN05421854_1011088</name>
</gene>
<dbReference type="OrthoDB" id="4618973at2"/>
<evidence type="ECO:0000313" key="2">
    <source>
        <dbReference type="Proteomes" id="UP000199137"/>
    </source>
</evidence>
<evidence type="ECO:0000313" key="1">
    <source>
        <dbReference type="EMBL" id="SFO22318.1"/>
    </source>
</evidence>
<dbReference type="InterPro" id="IPR023393">
    <property type="entry name" value="START-like_dom_sf"/>
</dbReference>
<dbReference type="Pfam" id="PF10604">
    <property type="entry name" value="Polyketide_cyc2"/>
    <property type="match status" value="1"/>
</dbReference>
<proteinExistence type="predicted"/>
<dbReference type="SUPFAM" id="SSF55961">
    <property type="entry name" value="Bet v1-like"/>
    <property type="match status" value="1"/>
</dbReference>
<dbReference type="AlphaFoldDB" id="A0A1I5FET3"/>
<organism evidence="1 2">
    <name type="scientific">Amycolatopsis rubida</name>
    <dbReference type="NCBI Taxonomy" id="112413"/>
    <lineage>
        <taxon>Bacteria</taxon>
        <taxon>Bacillati</taxon>
        <taxon>Actinomycetota</taxon>
        <taxon>Actinomycetes</taxon>
        <taxon>Pseudonocardiales</taxon>
        <taxon>Pseudonocardiaceae</taxon>
        <taxon>Amycolatopsis</taxon>
    </lineage>
</organism>
<name>A0A1I5FET3_9PSEU</name>
<dbReference type="RefSeq" id="WP_093572353.1">
    <property type="nucleotide sequence ID" value="NZ_FOWC01000001.1"/>
</dbReference>
<dbReference type="STRING" id="112413.SAMN05421854_1011088"/>
<sequence>MSPDATGQIEVSAAPAKVYALVSDPGALAGAATEYCGHRWLGGATGPAVGAKFRGSNRRGVRRWSTTVVITAADAGRRFAFDVKLGPIPVSRWEYVIEPAGDGCVVTESMWDQRPGWFTPLTVVATGVKDRSVTNRVNIGETLARLKSAVE</sequence>
<protein>
    <submittedName>
        <fullName evidence="1">Polyketide cyclase / dehydrase and lipid transport</fullName>
    </submittedName>
</protein>
<reference evidence="1 2" key="1">
    <citation type="submission" date="2016-10" db="EMBL/GenBank/DDBJ databases">
        <authorList>
            <person name="de Groot N.N."/>
        </authorList>
    </citation>
    <scope>NUCLEOTIDE SEQUENCE [LARGE SCALE GENOMIC DNA]</scope>
    <source>
        <strain evidence="1 2">DSM 44637</strain>
    </source>
</reference>
<accession>A0A1I5FET3</accession>
<dbReference type="Proteomes" id="UP000199137">
    <property type="component" value="Unassembled WGS sequence"/>
</dbReference>